<keyword evidence="1" id="KW-0812">Transmembrane</keyword>
<reference evidence="2 3" key="1">
    <citation type="journal article" date="2015" name="Genome Biol. Evol.">
        <title>Phylogenomic analyses indicate that early fungi evolved digesting cell walls of algal ancestors of land plants.</title>
        <authorList>
            <person name="Chang Y."/>
            <person name="Wang S."/>
            <person name="Sekimoto S."/>
            <person name="Aerts A.L."/>
            <person name="Choi C."/>
            <person name="Clum A."/>
            <person name="LaButti K.M."/>
            <person name="Lindquist E.A."/>
            <person name="Yee Ngan C."/>
            <person name="Ohm R.A."/>
            <person name="Salamov A.A."/>
            <person name="Grigoriev I.V."/>
            <person name="Spatafora J.W."/>
            <person name="Berbee M.L."/>
        </authorList>
    </citation>
    <scope>NUCLEOTIDE SEQUENCE [LARGE SCALE GENOMIC DNA]</scope>
    <source>
        <strain evidence="2 3">NRRL 28638</strain>
    </source>
</reference>
<feature type="transmembrane region" description="Helical" evidence="1">
    <location>
        <begin position="57"/>
        <end position="83"/>
    </location>
</feature>
<organism evidence="2 3">
    <name type="scientific">Conidiobolus coronatus (strain ATCC 28846 / CBS 209.66 / NRRL 28638)</name>
    <name type="common">Delacroixia coronata</name>
    <dbReference type="NCBI Taxonomy" id="796925"/>
    <lineage>
        <taxon>Eukaryota</taxon>
        <taxon>Fungi</taxon>
        <taxon>Fungi incertae sedis</taxon>
        <taxon>Zoopagomycota</taxon>
        <taxon>Entomophthoromycotina</taxon>
        <taxon>Entomophthoromycetes</taxon>
        <taxon>Entomophthorales</taxon>
        <taxon>Ancylistaceae</taxon>
        <taxon>Conidiobolus</taxon>
    </lineage>
</organism>
<feature type="transmembrane region" description="Helical" evidence="1">
    <location>
        <begin position="126"/>
        <end position="145"/>
    </location>
</feature>
<evidence type="ECO:0000256" key="1">
    <source>
        <dbReference type="SAM" id="Phobius"/>
    </source>
</evidence>
<keyword evidence="3" id="KW-1185">Reference proteome</keyword>
<name>A0A137P9D0_CONC2</name>
<feature type="transmembrane region" description="Helical" evidence="1">
    <location>
        <begin position="165"/>
        <end position="185"/>
    </location>
</feature>
<dbReference type="AlphaFoldDB" id="A0A137P9D0"/>
<dbReference type="Proteomes" id="UP000070444">
    <property type="component" value="Unassembled WGS sequence"/>
</dbReference>
<accession>A0A137P9D0</accession>
<keyword evidence="1" id="KW-0472">Membrane</keyword>
<feature type="transmembrane region" description="Helical" evidence="1">
    <location>
        <begin position="12"/>
        <end position="30"/>
    </location>
</feature>
<evidence type="ECO:0000313" key="3">
    <source>
        <dbReference type="Proteomes" id="UP000070444"/>
    </source>
</evidence>
<gene>
    <name evidence="2" type="ORF">CONCODRAFT_5767</name>
</gene>
<dbReference type="EMBL" id="KQ964473">
    <property type="protein sequence ID" value="KXN71511.1"/>
    <property type="molecule type" value="Genomic_DNA"/>
</dbReference>
<sequence length="241" mass="27127">MIYFLDYKFNFIEEILIQSFTLGFAILLLIPNEGFKLFGFNFILTIGNSECGLKNGYFWLVLFNRTFLLFITIFISTALFLAITIKLKLSLNRVINYNYNRSNNLNTKKLNVSTLIRIFRSHLFQLLPLAHLSLVLIVECVELISSNPAELPISLTYIKLISLNIGGVLNLLCMILDSGVISSIAELSIFRKFSGNDGIPLSNVSSSSLNVIDSNHIRHTSTNSNWSNPSGGIICTNRDYL</sequence>
<keyword evidence="1" id="KW-1133">Transmembrane helix</keyword>
<protein>
    <submittedName>
        <fullName evidence="2">Uncharacterized protein</fullName>
    </submittedName>
</protein>
<evidence type="ECO:0000313" key="2">
    <source>
        <dbReference type="EMBL" id="KXN71511.1"/>
    </source>
</evidence>
<proteinExistence type="predicted"/>